<sequence>MYNRRTLVITAVWLTTPWGVPRSTWKYLVVQAPLSSFRRHGSRFVDSYNMTWKVMSYPPLQEVRLLYRKLLMNDTFQQPGRWHDVILTPTPRSSPEPSEHIMSFHLRGLQPSSVYEGIVQAKNRYGWNEVSDIFQFYTQRSSSEPRLEDMELVASSTSRSRGSSTVTKRTLNSCQHFLVG</sequence>
<evidence type="ECO:0000313" key="2">
    <source>
        <dbReference type="EnsemblMetazoa" id="LLOJ007520-PA"/>
    </source>
</evidence>
<reference evidence="2" key="3">
    <citation type="submission" date="2020-05" db="UniProtKB">
        <authorList>
            <consortium name="EnsemblMetazoa"/>
        </authorList>
    </citation>
    <scope>IDENTIFICATION</scope>
    <source>
        <strain evidence="2">Jacobina</strain>
    </source>
</reference>
<organism evidence="2 3">
    <name type="scientific">Lutzomyia longipalpis</name>
    <name type="common">Sand fly</name>
    <dbReference type="NCBI Taxonomy" id="7200"/>
    <lineage>
        <taxon>Eukaryota</taxon>
        <taxon>Metazoa</taxon>
        <taxon>Ecdysozoa</taxon>
        <taxon>Arthropoda</taxon>
        <taxon>Hexapoda</taxon>
        <taxon>Insecta</taxon>
        <taxon>Pterygota</taxon>
        <taxon>Neoptera</taxon>
        <taxon>Endopterygota</taxon>
        <taxon>Diptera</taxon>
        <taxon>Nematocera</taxon>
        <taxon>Psychodoidea</taxon>
        <taxon>Psychodidae</taxon>
        <taxon>Lutzomyia</taxon>
        <taxon>Lutzomyia</taxon>
    </lineage>
</organism>
<evidence type="ECO:0000313" key="3">
    <source>
        <dbReference type="Proteomes" id="UP000092461"/>
    </source>
</evidence>
<dbReference type="InterPro" id="IPR013783">
    <property type="entry name" value="Ig-like_fold"/>
</dbReference>
<proteinExistence type="predicted"/>
<dbReference type="VEuPathDB" id="VectorBase:LLOJ007520"/>
<reference evidence="3" key="1">
    <citation type="submission" date="2012-05" db="EMBL/GenBank/DDBJ databases">
        <title>Whole Genome Assembly of Lutzomyia longipalpis.</title>
        <authorList>
            <person name="Richards S."/>
            <person name="Qu C."/>
            <person name="Dillon R."/>
            <person name="Worley K."/>
            <person name="Scherer S."/>
            <person name="Batterton M."/>
            <person name="Taylor A."/>
            <person name="Hawes A."/>
            <person name="Hernandez B."/>
            <person name="Kovar C."/>
            <person name="Mandapat C."/>
            <person name="Pham C."/>
            <person name="Qu C."/>
            <person name="Jing C."/>
            <person name="Bess C."/>
            <person name="Bandaranaike D."/>
            <person name="Ngo D."/>
            <person name="Ongeri F."/>
            <person name="Arias F."/>
            <person name="Lara F."/>
            <person name="Weissenberger G."/>
            <person name="Kamau G."/>
            <person name="Han H."/>
            <person name="Shen H."/>
            <person name="Dinh H."/>
            <person name="Khalil I."/>
            <person name="Jones J."/>
            <person name="Shafer J."/>
            <person name="Jayaseelan J."/>
            <person name="Quiroz J."/>
            <person name="Blankenburg K."/>
            <person name="Nguyen L."/>
            <person name="Jackson L."/>
            <person name="Francisco L."/>
            <person name="Tang L.-Y."/>
            <person name="Pu L.-L."/>
            <person name="Perales L."/>
            <person name="Lorensuhewa L."/>
            <person name="Munidasa M."/>
            <person name="Coyle M."/>
            <person name="Taylor M."/>
            <person name="Puazo M."/>
            <person name="Firestine M."/>
            <person name="Scheel M."/>
            <person name="Javaid M."/>
            <person name="Wang M."/>
            <person name="Li M."/>
            <person name="Tabassum N."/>
            <person name="Saada N."/>
            <person name="Osuji N."/>
            <person name="Aqrawi P."/>
            <person name="Fu Q."/>
            <person name="Thornton R."/>
            <person name="Raj R."/>
            <person name="Goodspeed R."/>
            <person name="Mata R."/>
            <person name="Najjar R."/>
            <person name="Gubbala S."/>
            <person name="Lee S."/>
            <person name="Denson S."/>
            <person name="Patil S."/>
            <person name="Macmil S."/>
            <person name="Qi S."/>
            <person name="Matskevitch T."/>
            <person name="Palculict T."/>
            <person name="Mathew T."/>
            <person name="Vee V."/>
            <person name="Velamala V."/>
            <person name="Korchina V."/>
            <person name="Cai W."/>
            <person name="Liu W."/>
            <person name="Dai W."/>
            <person name="Zou X."/>
            <person name="Zhu Y."/>
            <person name="Zhang Y."/>
            <person name="Wu Y.-Q."/>
            <person name="Xin Y."/>
            <person name="Nazarath L."/>
            <person name="Kovar C."/>
            <person name="Han Y."/>
            <person name="Muzny D."/>
            <person name="Gibbs R."/>
        </authorList>
    </citation>
    <scope>NUCLEOTIDE SEQUENCE [LARGE SCALE GENOMIC DNA]</scope>
    <source>
        <strain evidence="3">Jacobina</strain>
    </source>
</reference>
<name>A0A1B0CRM2_LUTLO</name>
<dbReference type="VEuPathDB" id="VectorBase:LLONM1_007754"/>
<dbReference type="Proteomes" id="UP000092461">
    <property type="component" value="Unassembled WGS sequence"/>
</dbReference>
<reference evidence="1" key="2">
    <citation type="journal article" date="2020" name="BMC">
        <title>Leishmania infection induces a limited differential gene expression in the sand fly midgut.</title>
        <authorList>
            <person name="Coutinho-Abreu I.V."/>
            <person name="Serafim T.D."/>
            <person name="Meneses C."/>
            <person name="Kamhawi S."/>
            <person name="Oliveira F."/>
            <person name="Valenzuela J.G."/>
        </authorList>
    </citation>
    <scope>NUCLEOTIDE SEQUENCE</scope>
    <source>
        <strain evidence="1">Jacobina</strain>
        <tissue evidence="1">Midgut</tissue>
    </source>
</reference>
<dbReference type="EMBL" id="GITU01011068">
    <property type="protein sequence ID" value="MBC1179771.1"/>
    <property type="molecule type" value="Transcribed_RNA"/>
</dbReference>
<dbReference type="Gene3D" id="2.60.40.10">
    <property type="entry name" value="Immunoglobulins"/>
    <property type="match status" value="1"/>
</dbReference>
<evidence type="ECO:0008006" key="4">
    <source>
        <dbReference type="Google" id="ProtNLM"/>
    </source>
</evidence>
<dbReference type="SUPFAM" id="SSF49265">
    <property type="entry name" value="Fibronectin type III"/>
    <property type="match status" value="1"/>
</dbReference>
<evidence type="ECO:0000313" key="1">
    <source>
        <dbReference type="EMBL" id="MBC1179771.1"/>
    </source>
</evidence>
<keyword evidence="3" id="KW-1185">Reference proteome</keyword>
<dbReference type="InterPro" id="IPR036116">
    <property type="entry name" value="FN3_sf"/>
</dbReference>
<dbReference type="EnsemblMetazoa" id="LLOJ007520-RA">
    <property type="protein sequence ID" value="LLOJ007520-PA"/>
    <property type="gene ID" value="LLOJ007520"/>
</dbReference>
<dbReference type="EMBL" id="AJWK01024956">
    <property type="status" value="NOT_ANNOTATED_CDS"/>
    <property type="molecule type" value="Genomic_DNA"/>
</dbReference>
<dbReference type="AlphaFoldDB" id="A0A1B0CRM2"/>
<accession>A0A1B0CRM2</accession>
<protein>
    <recommendedName>
        <fullName evidence="4">Fibronectin type-III domain-containing protein</fullName>
    </recommendedName>
</protein>
<dbReference type="InterPro" id="IPR003961">
    <property type="entry name" value="FN3_dom"/>
</dbReference>
<dbReference type="CDD" id="cd00063">
    <property type="entry name" value="FN3"/>
    <property type="match status" value="1"/>
</dbReference>